<dbReference type="Pfam" id="PF13191">
    <property type="entry name" value="AAA_16"/>
    <property type="match status" value="1"/>
</dbReference>
<dbReference type="PANTHER" id="PTHR47691">
    <property type="entry name" value="REGULATOR-RELATED"/>
    <property type="match status" value="1"/>
</dbReference>
<comment type="caution">
    <text evidence="4">The sequence shown here is derived from an EMBL/GenBank/DDBJ whole genome shotgun (WGS) entry which is preliminary data.</text>
</comment>
<dbReference type="NCBIfam" id="NF040586">
    <property type="entry name" value="FxSxx_TPR"/>
    <property type="match status" value="1"/>
</dbReference>
<keyword evidence="2" id="KW-0472">Membrane</keyword>
<dbReference type="SMART" id="SM00028">
    <property type="entry name" value="TPR"/>
    <property type="match status" value="5"/>
</dbReference>
<feature type="compositionally biased region" description="Pro residues" evidence="1">
    <location>
        <begin position="856"/>
        <end position="878"/>
    </location>
</feature>
<evidence type="ECO:0000259" key="3">
    <source>
        <dbReference type="Pfam" id="PF13191"/>
    </source>
</evidence>
<dbReference type="InterPro" id="IPR011990">
    <property type="entry name" value="TPR-like_helical_dom_sf"/>
</dbReference>
<dbReference type="Gene3D" id="3.40.50.300">
    <property type="entry name" value="P-loop containing nucleotide triphosphate hydrolases"/>
    <property type="match status" value="1"/>
</dbReference>
<keyword evidence="2" id="KW-0812">Transmembrane</keyword>
<dbReference type="Proteomes" id="UP001589894">
    <property type="component" value="Unassembled WGS sequence"/>
</dbReference>
<dbReference type="SUPFAM" id="SSF52540">
    <property type="entry name" value="P-loop containing nucleoside triphosphate hydrolases"/>
    <property type="match status" value="1"/>
</dbReference>
<keyword evidence="5" id="KW-1185">Reference proteome</keyword>
<dbReference type="RefSeq" id="WP_377343036.1">
    <property type="nucleotide sequence ID" value="NZ_JBHLUE010000026.1"/>
</dbReference>
<sequence length="894" mass="95330">MDRRRRRGTPPMDATALASAAALGLLLVGAAIAGQPVTIFNVEVALAGNTALRVVVGVAGALVLLGSGLLWWRRMVSAREGQVSNVPLRHPGFVGRRAELARLRAQLTAAGRRREPTLVVVQGPGGAGKTQLALEYAHTYRRRYDVLWWIPAERLPVVADRMSALAVRLGAVASAADRGAVAAAAAALRGFDRWLLIFDDPPDPAVLGALLPAGGAGHILVTTRDPAWTQRANAVSTLGGLARPDAVELVCARTGSRDRQLAADLAAEVGDLPLALEQGTAYLRSSGLALDSYLRLLRDRPRATLDRGSPGFYPRSLVAVHDLAVERMARDQPAALDLLRMSAFLAPDAIPLDLTVPTDISGPADPAGSSEPASVAADPADPPELRHGDAVAVLARAALVSVRPIPGQPDGSELAVHRLTQALVRDGLTATQRRHWCAVAVEALDRAFPASPHRSADWPRCRQLLPHVLEAVGHAARAGTPSGPRARLVERTTTYLRNMARLPEAAALLDEAGAALPDGADAAVLLRARARVRVDLGDLDRAVADLREALVIGIRAHGPRDPQVAANLHELATALVERGDLAEADARYRQALQLRVAAFGAADWRVAWTRRELGRVLRKQGALDAARDELTTALAADERSFGADHWGLAVIHHELGRVGLEALDLAAAERHLRRAAELLDGVHDNRWIRAWLRAELAQVGFAQGRRWAARRELRAALAELRDTLGDQDWRVADVRCELARAYRLSGRPRRGRRYAEAALATLEAGGGTGRVQFSEVLRELAAGDLRSGRPARARKLLERARDLDERMFGPGDWRVTLDRRGLAAADRALGRPTAGSPELGASPSERSGLDAVAAGPPGPAPVGPPGPDAPPGCPPPPRTAQLNFGPVEVPANAR</sequence>
<feature type="region of interest" description="Disordered" evidence="1">
    <location>
        <begin position="356"/>
        <end position="385"/>
    </location>
</feature>
<evidence type="ECO:0000256" key="2">
    <source>
        <dbReference type="SAM" id="Phobius"/>
    </source>
</evidence>
<reference evidence="4 5" key="1">
    <citation type="submission" date="2024-09" db="EMBL/GenBank/DDBJ databases">
        <authorList>
            <person name="Sun Q."/>
            <person name="Mori K."/>
        </authorList>
    </citation>
    <scope>NUCLEOTIDE SEQUENCE [LARGE SCALE GENOMIC DNA]</scope>
    <source>
        <strain evidence="4 5">TBRC 2205</strain>
    </source>
</reference>
<evidence type="ECO:0000313" key="5">
    <source>
        <dbReference type="Proteomes" id="UP001589894"/>
    </source>
</evidence>
<keyword evidence="2" id="KW-1133">Transmembrane helix</keyword>
<dbReference type="SUPFAM" id="SSF48452">
    <property type="entry name" value="TPR-like"/>
    <property type="match status" value="2"/>
</dbReference>
<dbReference type="PANTHER" id="PTHR47691:SF3">
    <property type="entry name" value="HTH-TYPE TRANSCRIPTIONAL REGULATOR RV0890C-RELATED"/>
    <property type="match status" value="1"/>
</dbReference>
<dbReference type="Gene3D" id="1.25.40.10">
    <property type="entry name" value="Tetratricopeptide repeat domain"/>
    <property type="match status" value="2"/>
</dbReference>
<dbReference type="InterPro" id="IPR041664">
    <property type="entry name" value="AAA_16"/>
</dbReference>
<feature type="compositionally biased region" description="Low complexity" evidence="1">
    <location>
        <begin position="369"/>
        <end position="379"/>
    </location>
</feature>
<accession>A0ABV6P3U7</accession>
<dbReference type="EMBL" id="JBHLUE010000026">
    <property type="protein sequence ID" value="MFC0567707.1"/>
    <property type="molecule type" value="Genomic_DNA"/>
</dbReference>
<feature type="domain" description="Orc1-like AAA ATPase" evidence="3">
    <location>
        <begin position="93"/>
        <end position="187"/>
    </location>
</feature>
<gene>
    <name evidence="4" type="primary">fxsT</name>
    <name evidence="4" type="ORF">ACFFHU_26655</name>
</gene>
<feature type="transmembrane region" description="Helical" evidence="2">
    <location>
        <begin position="50"/>
        <end position="72"/>
    </location>
</feature>
<feature type="region of interest" description="Disordered" evidence="1">
    <location>
        <begin position="828"/>
        <end position="894"/>
    </location>
</feature>
<evidence type="ECO:0000313" key="4">
    <source>
        <dbReference type="EMBL" id="MFC0567707.1"/>
    </source>
</evidence>
<protein>
    <submittedName>
        <fullName evidence="4">FxSxx-COOH system tetratricopeptide repeat protein</fullName>
    </submittedName>
</protein>
<evidence type="ECO:0000256" key="1">
    <source>
        <dbReference type="SAM" id="MobiDB-lite"/>
    </source>
</evidence>
<name>A0ABV6P3U7_9ACTN</name>
<dbReference type="Pfam" id="PF13424">
    <property type="entry name" value="TPR_12"/>
    <property type="match status" value="2"/>
</dbReference>
<dbReference type="InterPro" id="IPR019734">
    <property type="entry name" value="TPR_rpt"/>
</dbReference>
<dbReference type="InterPro" id="IPR027417">
    <property type="entry name" value="P-loop_NTPase"/>
</dbReference>
<proteinExistence type="predicted"/>
<organism evidence="4 5">
    <name type="scientific">Plantactinospora siamensis</name>
    <dbReference type="NCBI Taxonomy" id="555372"/>
    <lineage>
        <taxon>Bacteria</taxon>
        <taxon>Bacillati</taxon>
        <taxon>Actinomycetota</taxon>
        <taxon>Actinomycetes</taxon>
        <taxon>Micromonosporales</taxon>
        <taxon>Micromonosporaceae</taxon>
        <taxon>Plantactinospora</taxon>
    </lineage>
</organism>